<evidence type="ECO:0000313" key="1">
    <source>
        <dbReference type="EMBL" id="SHK44974.1"/>
    </source>
</evidence>
<name>A0A1M6SJM7_9BACL</name>
<dbReference type="RefSeq" id="WP_072874278.1">
    <property type="nucleotide sequence ID" value="NZ_FRAF01000014.1"/>
</dbReference>
<evidence type="ECO:0000313" key="2">
    <source>
        <dbReference type="Proteomes" id="UP000184016"/>
    </source>
</evidence>
<dbReference type="AlphaFoldDB" id="A0A1M6SJM7"/>
<proteinExistence type="predicted"/>
<reference evidence="2" key="1">
    <citation type="submission" date="2016-11" db="EMBL/GenBank/DDBJ databases">
        <authorList>
            <person name="Varghese N."/>
            <person name="Submissions S."/>
        </authorList>
    </citation>
    <scope>NUCLEOTIDE SEQUENCE [LARGE SCALE GENOMIC DNA]</scope>
    <source>
        <strain evidence="2">USBA-503</strain>
    </source>
</reference>
<organism evidence="1 2">
    <name type="scientific">Alicyclobacillus tolerans</name>
    <dbReference type="NCBI Taxonomy" id="90970"/>
    <lineage>
        <taxon>Bacteria</taxon>
        <taxon>Bacillati</taxon>
        <taxon>Bacillota</taxon>
        <taxon>Bacilli</taxon>
        <taxon>Bacillales</taxon>
        <taxon>Alicyclobacillaceae</taxon>
        <taxon>Alicyclobacillus</taxon>
    </lineage>
</organism>
<dbReference type="OrthoDB" id="2376546at2"/>
<accession>A0A1M6SJM7</accession>
<sequence>MPNMICIGAININCPQQNAGVFIGEINCGGWDANQKQNQGFGALNGLFNFVCFQSAYLYDNFELIDGLMNDSDFKPLIGMNI</sequence>
<dbReference type="STRING" id="1830138.SAMN05443507_1145"/>
<evidence type="ECO:0008006" key="3">
    <source>
        <dbReference type="Google" id="ProtNLM"/>
    </source>
</evidence>
<protein>
    <recommendedName>
        <fullName evidence="3">Spore germination protein gerPA/gerPF</fullName>
    </recommendedName>
</protein>
<keyword evidence="2" id="KW-1185">Reference proteome</keyword>
<dbReference type="EMBL" id="FRAF01000014">
    <property type="protein sequence ID" value="SHK44974.1"/>
    <property type="molecule type" value="Genomic_DNA"/>
</dbReference>
<gene>
    <name evidence="1" type="ORF">SAMN05443507_1145</name>
</gene>
<dbReference type="Proteomes" id="UP000184016">
    <property type="component" value="Unassembled WGS sequence"/>
</dbReference>